<evidence type="ECO:0000256" key="3">
    <source>
        <dbReference type="ARBA" id="ARBA00023125"/>
    </source>
</evidence>
<evidence type="ECO:0000256" key="5">
    <source>
        <dbReference type="SAM" id="MobiDB-lite"/>
    </source>
</evidence>
<reference evidence="7" key="1">
    <citation type="journal article" date="2010" name="Mol. Biosyst.">
        <title>Complete genome sequence and comparative analysis of Shewanella violacea, a psychrophilic and piezophilic bacterium from deep sea floor sediments.</title>
        <authorList>
            <person name="Aono E."/>
            <person name="Baba T."/>
            <person name="Ara T."/>
            <person name="Nishi T."/>
            <person name="Nakamichi T."/>
            <person name="Inamoto E."/>
            <person name="Toyonaga H."/>
            <person name="Hasegawa M."/>
            <person name="Takai Y."/>
            <person name="Okumura Y."/>
            <person name="Baba M."/>
            <person name="Tomita M."/>
            <person name="Kato C."/>
            <person name="Oshima T."/>
            <person name="Nakasone K."/>
            <person name="Mori H."/>
        </authorList>
    </citation>
    <scope>NUCLEOTIDE SEQUENCE [LARGE SCALE GENOMIC DNA]</scope>
    <source>
        <strain evidence="7">JCM 10179 / CIP 106290 / LMG 19151 / DSS12</strain>
    </source>
</reference>
<evidence type="ECO:0000256" key="2">
    <source>
        <dbReference type="ARBA" id="ARBA00023015"/>
    </source>
</evidence>
<dbReference type="GO" id="GO:0003677">
    <property type="term" value="F:DNA binding"/>
    <property type="evidence" value="ECO:0007669"/>
    <property type="project" value="UniProtKB-KW"/>
</dbReference>
<dbReference type="eggNOG" id="COG3682">
    <property type="taxonomic scope" value="Bacteria"/>
</dbReference>
<dbReference type="Gene3D" id="1.10.4040.10">
    <property type="entry name" value="Penicillinase repressor domain"/>
    <property type="match status" value="1"/>
</dbReference>
<keyword evidence="7" id="KW-1185">Reference proteome</keyword>
<feature type="region of interest" description="Disordered" evidence="5">
    <location>
        <begin position="124"/>
        <end position="160"/>
    </location>
</feature>
<evidence type="ECO:0000313" key="6">
    <source>
        <dbReference type="EMBL" id="BAJ03444.1"/>
    </source>
</evidence>
<evidence type="ECO:0000256" key="1">
    <source>
        <dbReference type="ARBA" id="ARBA00011046"/>
    </source>
</evidence>
<dbReference type="KEGG" id="svo:SVI_3473"/>
<dbReference type="InterPro" id="IPR036388">
    <property type="entry name" value="WH-like_DNA-bd_sf"/>
</dbReference>
<dbReference type="EMBL" id="AP011177">
    <property type="protein sequence ID" value="BAJ03444.1"/>
    <property type="molecule type" value="Genomic_DNA"/>
</dbReference>
<organism evidence="6 7">
    <name type="scientific">Shewanella violacea (strain JCM 10179 / CIP 106290 / LMG 19151 / DSS12)</name>
    <dbReference type="NCBI Taxonomy" id="637905"/>
    <lineage>
        <taxon>Bacteria</taxon>
        <taxon>Pseudomonadati</taxon>
        <taxon>Pseudomonadota</taxon>
        <taxon>Gammaproteobacteria</taxon>
        <taxon>Alteromonadales</taxon>
        <taxon>Shewanellaceae</taxon>
        <taxon>Shewanella</taxon>
    </lineage>
</organism>
<keyword evidence="2" id="KW-0805">Transcription regulation</keyword>
<keyword evidence="3" id="KW-0238">DNA-binding</keyword>
<dbReference type="GO" id="GO:0045892">
    <property type="term" value="P:negative regulation of DNA-templated transcription"/>
    <property type="evidence" value="ECO:0007669"/>
    <property type="project" value="InterPro"/>
</dbReference>
<keyword evidence="4" id="KW-0804">Transcription</keyword>
<proteinExistence type="inferred from homology"/>
<accession>D4ZBP9</accession>
<dbReference type="Gene3D" id="1.10.10.10">
    <property type="entry name" value="Winged helix-like DNA-binding domain superfamily/Winged helix DNA-binding domain"/>
    <property type="match status" value="1"/>
</dbReference>
<dbReference type="STRING" id="637905.SVI_3473"/>
<dbReference type="HOGENOM" id="CLU_119090_4_2_6"/>
<evidence type="ECO:0000256" key="4">
    <source>
        <dbReference type="ARBA" id="ARBA00023163"/>
    </source>
</evidence>
<dbReference type="Proteomes" id="UP000002350">
    <property type="component" value="Chromosome"/>
</dbReference>
<evidence type="ECO:0000313" key="7">
    <source>
        <dbReference type="Proteomes" id="UP000002350"/>
    </source>
</evidence>
<name>D4ZBP9_SHEVD</name>
<dbReference type="SUPFAM" id="SSF46785">
    <property type="entry name" value="Winged helix' DNA-binding domain"/>
    <property type="match status" value="1"/>
</dbReference>
<dbReference type="InterPro" id="IPR005650">
    <property type="entry name" value="BlaI_family"/>
</dbReference>
<dbReference type="InterPro" id="IPR036390">
    <property type="entry name" value="WH_DNA-bd_sf"/>
</dbReference>
<sequence>MEKPMKEISNSELAVLNALWESSPMSSSEVVEKLTRSNEWHEKTVKTLLNRLVKKQAIGFQKQGRAYLYSPLIDQSEYQIKQSQSFVERLFAGRVAPLVAGFAKQNKLSAEDIAELKSLIDNWQEESSNKDPQAEDSVSKASISKGSLPKDYSLKRDAHD</sequence>
<dbReference type="AlphaFoldDB" id="D4ZBP9"/>
<comment type="similarity">
    <text evidence="1">Belongs to the BlaI transcriptional regulatory family.</text>
</comment>
<dbReference type="Pfam" id="PF03965">
    <property type="entry name" value="Penicillinase_R"/>
    <property type="match status" value="1"/>
</dbReference>
<protein>
    <submittedName>
        <fullName evidence="6">Penicillinase repressor</fullName>
    </submittedName>
</protein>
<gene>
    <name evidence="6" type="primary">blaI</name>
    <name evidence="6" type="ordered locus">SVI_3473</name>
</gene>